<feature type="transmembrane region" description="Helical" evidence="7">
    <location>
        <begin position="231"/>
        <end position="250"/>
    </location>
</feature>
<evidence type="ECO:0000313" key="10">
    <source>
        <dbReference type="Proteomes" id="UP000013523"/>
    </source>
</evidence>
<evidence type="ECO:0000256" key="5">
    <source>
        <dbReference type="ARBA" id="ARBA00022989"/>
    </source>
</evidence>
<feature type="transmembrane region" description="Helical" evidence="7">
    <location>
        <begin position="200"/>
        <end position="219"/>
    </location>
</feature>
<dbReference type="STRING" id="86416.Clopa_0785"/>
<evidence type="ECO:0000256" key="4">
    <source>
        <dbReference type="ARBA" id="ARBA00022692"/>
    </source>
</evidence>
<feature type="transmembrane region" description="Helical" evidence="7">
    <location>
        <begin position="333"/>
        <end position="352"/>
    </location>
</feature>
<dbReference type="InterPro" id="IPR036259">
    <property type="entry name" value="MFS_trans_sf"/>
</dbReference>
<evidence type="ECO:0000256" key="3">
    <source>
        <dbReference type="ARBA" id="ARBA00022475"/>
    </source>
</evidence>
<evidence type="ECO:0000256" key="2">
    <source>
        <dbReference type="ARBA" id="ARBA00022448"/>
    </source>
</evidence>
<feature type="transmembrane region" description="Helical" evidence="7">
    <location>
        <begin position="104"/>
        <end position="130"/>
    </location>
</feature>
<proteinExistence type="predicted"/>
<dbReference type="InterPro" id="IPR004638">
    <property type="entry name" value="EmrB-like"/>
</dbReference>
<feature type="transmembrane region" description="Helical" evidence="7">
    <location>
        <begin position="137"/>
        <end position="155"/>
    </location>
</feature>
<keyword evidence="4 7" id="KW-0812">Transmembrane</keyword>
<feature type="transmembrane region" description="Helical" evidence="7">
    <location>
        <begin position="358"/>
        <end position="379"/>
    </location>
</feature>
<dbReference type="AlphaFoldDB" id="R4K220"/>
<dbReference type="NCBIfam" id="TIGR00711">
    <property type="entry name" value="efflux_EmrB"/>
    <property type="match status" value="1"/>
</dbReference>
<feature type="transmembrane region" description="Helical" evidence="7">
    <location>
        <begin position="488"/>
        <end position="506"/>
    </location>
</feature>
<keyword evidence="6 7" id="KW-0472">Membrane</keyword>
<name>R4K220_CLOPA</name>
<dbReference type="InterPro" id="IPR011701">
    <property type="entry name" value="MFS"/>
</dbReference>
<dbReference type="PRINTS" id="PR01036">
    <property type="entry name" value="TCRTETB"/>
</dbReference>
<evidence type="ECO:0000313" key="9">
    <source>
        <dbReference type="EMBL" id="AGK95816.1"/>
    </source>
</evidence>
<comment type="subcellular location">
    <subcellularLocation>
        <location evidence="1">Cell membrane</location>
        <topology evidence="1">Multi-pass membrane protein</topology>
    </subcellularLocation>
</comment>
<dbReference type="InterPro" id="IPR020846">
    <property type="entry name" value="MFS_dom"/>
</dbReference>
<dbReference type="Gene3D" id="1.20.1720.10">
    <property type="entry name" value="Multidrug resistance protein D"/>
    <property type="match status" value="1"/>
</dbReference>
<evidence type="ECO:0000259" key="8">
    <source>
        <dbReference type="PROSITE" id="PS50850"/>
    </source>
</evidence>
<dbReference type="KEGG" id="cpas:Clopa_0785"/>
<feature type="transmembrane region" description="Helical" evidence="7">
    <location>
        <begin position="271"/>
        <end position="292"/>
    </location>
</feature>
<evidence type="ECO:0000256" key="7">
    <source>
        <dbReference type="SAM" id="Phobius"/>
    </source>
</evidence>
<dbReference type="GO" id="GO:0005886">
    <property type="term" value="C:plasma membrane"/>
    <property type="evidence" value="ECO:0007669"/>
    <property type="project" value="UniProtKB-SubCell"/>
</dbReference>
<accession>R4K220</accession>
<dbReference type="PANTHER" id="PTHR23501">
    <property type="entry name" value="MAJOR FACILITATOR SUPERFAMILY"/>
    <property type="match status" value="1"/>
</dbReference>
<dbReference type="HOGENOM" id="CLU_000960_22_3_9"/>
<keyword evidence="10" id="KW-1185">Reference proteome</keyword>
<feature type="transmembrane region" description="Helical" evidence="7">
    <location>
        <begin position="12"/>
        <end position="36"/>
    </location>
</feature>
<gene>
    <name evidence="9" type="ORF">Clopa_0785</name>
</gene>
<keyword evidence="2" id="KW-0813">Transport</keyword>
<dbReference type="Gene3D" id="1.20.1250.20">
    <property type="entry name" value="MFS general substrate transporter like domains"/>
    <property type="match status" value="1"/>
</dbReference>
<dbReference type="CDD" id="cd17502">
    <property type="entry name" value="MFS_Azr1_MDR_like"/>
    <property type="match status" value="1"/>
</dbReference>
<feature type="domain" description="Major facilitator superfamily (MFS) profile" evidence="8">
    <location>
        <begin position="14"/>
        <end position="511"/>
    </location>
</feature>
<sequence>MTFTNLTKKNTVLIMIGVMMSILLASLDGTIVTTAMPKIISSLQGFDYYTWPMIAYLLCITISMPLFGKLADMYGFKPVYIFGIIVFFIGSALCGVSQNMMQLIFFRGFQGIGGAILISNSLAIIGVLFAPAERAKYVGIASSAGALASIVGPSLGGFITDNFSWRWVFYVNIPIAIIALIIIILVLPTHKAEERKKVDYFGAVALIVALVPMLLAFTWAGKDYDWNSVQIVDMLIFSAVMLIIFAVIEIKAEDPIIPMTLFKNSIFNFSAIEMFLISAVMMGAAIFIPLFVQEVTGSSASKSGAILTPMMLSLIVGAMVSGVLVSKTNKYKLQAIIGFVIAVIGSALLLNLKVNTSNLQIIIDMIVLGFGIGIVMPIFSVTAQSAFPESQIGVVTSSTQFFKSLGQTIASSILGTIMSTVVTNGLKDLDTTGLPASITSVLKNPNALTGGGDSMKSIAAKLPKEMLPRFMKLIEDIKGILSNSIHSVFVICVVMSILALVVVLFMKEIPLSNTKNSAEQ</sequence>
<dbReference type="FunFam" id="1.20.1720.10:FF:000004">
    <property type="entry name" value="EmrB/QacA family drug resistance transporter"/>
    <property type="match status" value="1"/>
</dbReference>
<dbReference type="OrthoDB" id="102502at2"/>
<feature type="transmembrane region" description="Helical" evidence="7">
    <location>
        <begin position="48"/>
        <end position="67"/>
    </location>
</feature>
<evidence type="ECO:0000256" key="6">
    <source>
        <dbReference type="ARBA" id="ARBA00023136"/>
    </source>
</evidence>
<keyword evidence="5 7" id="KW-1133">Transmembrane helix</keyword>
<keyword evidence="3" id="KW-1003">Cell membrane</keyword>
<organism evidence="9 10">
    <name type="scientific">Clostridium pasteurianum BC1</name>
    <dbReference type="NCBI Taxonomy" id="86416"/>
    <lineage>
        <taxon>Bacteria</taxon>
        <taxon>Bacillati</taxon>
        <taxon>Bacillota</taxon>
        <taxon>Clostridia</taxon>
        <taxon>Eubacteriales</taxon>
        <taxon>Clostridiaceae</taxon>
        <taxon>Clostridium</taxon>
    </lineage>
</organism>
<evidence type="ECO:0000256" key="1">
    <source>
        <dbReference type="ARBA" id="ARBA00004651"/>
    </source>
</evidence>
<dbReference type="Pfam" id="PF07690">
    <property type="entry name" value="MFS_1"/>
    <property type="match status" value="1"/>
</dbReference>
<feature type="transmembrane region" description="Helical" evidence="7">
    <location>
        <begin position="79"/>
        <end position="98"/>
    </location>
</feature>
<dbReference type="RefSeq" id="WP_015614140.1">
    <property type="nucleotide sequence ID" value="NC_021182.1"/>
</dbReference>
<dbReference type="PROSITE" id="PS50850">
    <property type="entry name" value="MFS"/>
    <property type="match status" value="1"/>
</dbReference>
<dbReference type="eggNOG" id="COG0477">
    <property type="taxonomic scope" value="Bacteria"/>
</dbReference>
<feature type="transmembrane region" description="Helical" evidence="7">
    <location>
        <begin position="304"/>
        <end position="326"/>
    </location>
</feature>
<dbReference type="EMBL" id="CP003261">
    <property type="protein sequence ID" value="AGK95816.1"/>
    <property type="molecule type" value="Genomic_DNA"/>
</dbReference>
<dbReference type="GO" id="GO:0022857">
    <property type="term" value="F:transmembrane transporter activity"/>
    <property type="evidence" value="ECO:0007669"/>
    <property type="project" value="InterPro"/>
</dbReference>
<protein>
    <submittedName>
        <fullName evidence="9">Drug resistance transporter, EmrB/QacA subfamily</fullName>
    </submittedName>
</protein>
<dbReference type="Proteomes" id="UP000013523">
    <property type="component" value="Chromosome"/>
</dbReference>
<reference evidence="9 10" key="1">
    <citation type="submission" date="2012-01" db="EMBL/GenBank/DDBJ databases">
        <title>Complete sequence of chromosome of Clostridium pasteurianum BC1.</title>
        <authorList>
            <consortium name="US DOE Joint Genome Institute"/>
            <person name="Lucas S."/>
            <person name="Han J."/>
            <person name="Lapidus A."/>
            <person name="Cheng J.-F."/>
            <person name="Goodwin L."/>
            <person name="Pitluck S."/>
            <person name="Peters L."/>
            <person name="Mikhailova N."/>
            <person name="Teshima H."/>
            <person name="Detter J.C."/>
            <person name="Han C."/>
            <person name="Tapia R."/>
            <person name="Land M."/>
            <person name="Hauser L."/>
            <person name="Kyrpides N."/>
            <person name="Ivanova N."/>
            <person name="Pagani I."/>
            <person name="Dunn J."/>
            <person name="Taghavi S."/>
            <person name="Francis A."/>
            <person name="van der Lelie D."/>
            <person name="Woyke T."/>
        </authorList>
    </citation>
    <scope>NUCLEOTIDE SEQUENCE [LARGE SCALE GENOMIC DNA]</scope>
    <source>
        <strain evidence="9 10">BC1</strain>
    </source>
</reference>
<dbReference type="SUPFAM" id="SSF103473">
    <property type="entry name" value="MFS general substrate transporter"/>
    <property type="match status" value="1"/>
</dbReference>
<dbReference type="PANTHER" id="PTHR23501:SF197">
    <property type="entry name" value="COMD"/>
    <property type="match status" value="1"/>
</dbReference>
<dbReference type="PATRIC" id="fig|86416.3.peg.774"/>
<feature type="transmembrane region" description="Helical" evidence="7">
    <location>
        <begin position="167"/>
        <end position="188"/>
    </location>
</feature>